<proteinExistence type="predicted"/>
<dbReference type="AlphaFoldDB" id="A0AAP0NLW9"/>
<gene>
    <name evidence="1" type="ORF">Sjap_017361</name>
</gene>
<keyword evidence="2" id="KW-1185">Reference proteome</keyword>
<name>A0AAP0NLW9_9MAGN</name>
<comment type="caution">
    <text evidence="1">The sequence shown here is derived from an EMBL/GenBank/DDBJ whole genome shotgun (WGS) entry which is preliminary data.</text>
</comment>
<evidence type="ECO:0000313" key="2">
    <source>
        <dbReference type="Proteomes" id="UP001417504"/>
    </source>
</evidence>
<organism evidence="1 2">
    <name type="scientific">Stephania japonica</name>
    <dbReference type="NCBI Taxonomy" id="461633"/>
    <lineage>
        <taxon>Eukaryota</taxon>
        <taxon>Viridiplantae</taxon>
        <taxon>Streptophyta</taxon>
        <taxon>Embryophyta</taxon>
        <taxon>Tracheophyta</taxon>
        <taxon>Spermatophyta</taxon>
        <taxon>Magnoliopsida</taxon>
        <taxon>Ranunculales</taxon>
        <taxon>Menispermaceae</taxon>
        <taxon>Menispermoideae</taxon>
        <taxon>Cissampelideae</taxon>
        <taxon>Stephania</taxon>
    </lineage>
</organism>
<reference evidence="1 2" key="1">
    <citation type="submission" date="2024-01" db="EMBL/GenBank/DDBJ databases">
        <title>Genome assemblies of Stephania.</title>
        <authorList>
            <person name="Yang L."/>
        </authorList>
    </citation>
    <scope>NUCLEOTIDE SEQUENCE [LARGE SCALE GENOMIC DNA]</scope>
    <source>
        <strain evidence="1">QJT</strain>
        <tissue evidence="1">Leaf</tissue>
    </source>
</reference>
<evidence type="ECO:0000313" key="1">
    <source>
        <dbReference type="EMBL" id="KAK9109301.1"/>
    </source>
</evidence>
<protein>
    <submittedName>
        <fullName evidence="1">Uncharacterized protein</fullName>
    </submittedName>
</protein>
<accession>A0AAP0NLW9</accession>
<dbReference type="Proteomes" id="UP001417504">
    <property type="component" value="Unassembled WGS sequence"/>
</dbReference>
<sequence>MVEKGFTPNLITCEILKRKCYKGRKLADEWWMEKLMPHIQSKKNCMLNHEDEMMEKDHIVADASKTKVLDMLKIT</sequence>
<dbReference type="EMBL" id="JBBNAE010000007">
    <property type="protein sequence ID" value="KAK9109301.1"/>
    <property type="molecule type" value="Genomic_DNA"/>
</dbReference>